<dbReference type="PROSITE" id="PS51831">
    <property type="entry name" value="HD"/>
    <property type="match status" value="1"/>
</dbReference>
<evidence type="ECO:0000313" key="3">
    <source>
        <dbReference type="EMBL" id="MBV7272234.1"/>
    </source>
</evidence>
<proteinExistence type="predicted"/>
<name>A0A949TXE7_9CLOT</name>
<comment type="caution">
    <text evidence="3">The sequence shown here is derived from an EMBL/GenBank/DDBJ whole genome shotgun (WGS) entry which is preliminary data.</text>
</comment>
<sequence length="352" mass="40343">MKLEFIDRLNGNELLGKNIFTGDGRILLREGTRLTESYITKMRDMGIFYVYVEDERLKDVQVEDEKISRLKQTTLENMSRIMKNTNMISDKKSMSDYIKTVEELITYIQENADINKSLYDIQTSSNLTYVHSIDVCIMATFIGHAMKMDRFSIKELGVAAILHDIGKTQLPKEIAEKQGNLNAEELARFKEHPYLGAMLIKKNLRISDNIIKAVQQHHERMDGRGYPYGLEGKAISKFARIITISDVYDTITNSKDYKKAFSPNDAYELILAGSGTIFDENIVKVFRKSFSVYPLGCCVKLSNGVEGYVVRQNENFPDRPIIRVIYDEQKKDIEPYEIDLVKSINLVITSVV</sequence>
<dbReference type="InterPro" id="IPR006675">
    <property type="entry name" value="HDIG_dom"/>
</dbReference>
<dbReference type="EMBL" id="JAEEGC010000021">
    <property type="protein sequence ID" value="MBV7272234.1"/>
    <property type="molecule type" value="Genomic_DNA"/>
</dbReference>
<dbReference type="PANTHER" id="PTHR43155">
    <property type="entry name" value="CYCLIC DI-GMP PHOSPHODIESTERASE PA4108-RELATED"/>
    <property type="match status" value="1"/>
</dbReference>
<dbReference type="NCBIfam" id="TIGR00277">
    <property type="entry name" value="HDIG"/>
    <property type="match status" value="1"/>
</dbReference>
<dbReference type="SMART" id="SM00471">
    <property type="entry name" value="HDc"/>
    <property type="match status" value="1"/>
</dbReference>
<dbReference type="Pfam" id="PF13487">
    <property type="entry name" value="HD_5"/>
    <property type="match status" value="1"/>
</dbReference>
<protein>
    <submittedName>
        <fullName evidence="3">HD-GYP domain-containing protein</fullName>
    </submittedName>
</protein>
<dbReference type="RefSeq" id="WP_218319269.1">
    <property type="nucleotide sequence ID" value="NZ_JAEEGC010000021.1"/>
</dbReference>
<accession>A0A949TXE7</accession>
<evidence type="ECO:0000259" key="1">
    <source>
        <dbReference type="PROSITE" id="PS51831"/>
    </source>
</evidence>
<dbReference type="InterPro" id="IPR006674">
    <property type="entry name" value="HD_domain"/>
</dbReference>
<evidence type="ECO:0000313" key="4">
    <source>
        <dbReference type="Proteomes" id="UP000694308"/>
    </source>
</evidence>
<dbReference type="InterPro" id="IPR037522">
    <property type="entry name" value="HD_GYP_dom"/>
</dbReference>
<keyword evidence="4" id="KW-1185">Reference proteome</keyword>
<gene>
    <name evidence="3" type="ORF">I6U48_04790</name>
</gene>
<feature type="domain" description="HD-GYP" evidence="2">
    <location>
        <begin position="106"/>
        <end position="302"/>
    </location>
</feature>
<dbReference type="PANTHER" id="PTHR43155:SF2">
    <property type="entry name" value="CYCLIC DI-GMP PHOSPHODIESTERASE PA4108"/>
    <property type="match status" value="1"/>
</dbReference>
<dbReference type="PROSITE" id="PS51832">
    <property type="entry name" value="HD_GYP"/>
    <property type="match status" value="1"/>
</dbReference>
<reference evidence="3" key="1">
    <citation type="submission" date="2020-12" db="EMBL/GenBank/DDBJ databases">
        <title>Clostridium thailandense sp. nov., a novel acetogenic bacterium isolated from peat land soil in Thailand.</title>
        <authorList>
            <person name="Chaikitkaew S."/>
            <person name="Birkeland N.K."/>
        </authorList>
    </citation>
    <scope>NUCLEOTIDE SEQUENCE</scope>
    <source>
        <strain evidence="3">PL3</strain>
    </source>
</reference>
<dbReference type="Proteomes" id="UP000694308">
    <property type="component" value="Unassembled WGS sequence"/>
</dbReference>
<evidence type="ECO:0000259" key="2">
    <source>
        <dbReference type="PROSITE" id="PS51832"/>
    </source>
</evidence>
<dbReference type="CDD" id="cd00077">
    <property type="entry name" value="HDc"/>
    <property type="match status" value="1"/>
</dbReference>
<organism evidence="3 4">
    <name type="scientific">Clostridium thailandense</name>
    <dbReference type="NCBI Taxonomy" id="2794346"/>
    <lineage>
        <taxon>Bacteria</taxon>
        <taxon>Bacillati</taxon>
        <taxon>Bacillota</taxon>
        <taxon>Clostridia</taxon>
        <taxon>Eubacteriales</taxon>
        <taxon>Clostridiaceae</taxon>
        <taxon>Clostridium</taxon>
    </lineage>
</organism>
<dbReference type="AlphaFoldDB" id="A0A949TXE7"/>
<dbReference type="InterPro" id="IPR003607">
    <property type="entry name" value="HD/PDEase_dom"/>
</dbReference>
<feature type="domain" description="HD" evidence="1">
    <location>
        <begin position="128"/>
        <end position="251"/>
    </location>
</feature>